<dbReference type="InterPro" id="IPR035676">
    <property type="entry name" value="SHC_SH2"/>
</dbReference>
<dbReference type="GO" id="GO:0035556">
    <property type="term" value="P:intracellular signal transduction"/>
    <property type="evidence" value="ECO:0007669"/>
    <property type="project" value="InterPro"/>
</dbReference>
<dbReference type="InterPro" id="IPR051235">
    <property type="entry name" value="CEP152/SHC-Transforming"/>
</dbReference>
<organism evidence="6 7">
    <name type="scientific">Cloeon dipterum</name>
    <dbReference type="NCBI Taxonomy" id="197152"/>
    <lineage>
        <taxon>Eukaryota</taxon>
        <taxon>Metazoa</taxon>
        <taxon>Ecdysozoa</taxon>
        <taxon>Arthropoda</taxon>
        <taxon>Hexapoda</taxon>
        <taxon>Insecta</taxon>
        <taxon>Pterygota</taxon>
        <taxon>Palaeoptera</taxon>
        <taxon>Ephemeroptera</taxon>
        <taxon>Pisciforma</taxon>
        <taxon>Baetidae</taxon>
        <taxon>Cloeon</taxon>
    </lineage>
</organism>
<feature type="compositionally biased region" description="Basic and acidic residues" evidence="3">
    <location>
        <begin position="76"/>
        <end position="87"/>
    </location>
</feature>
<dbReference type="Gene3D" id="3.30.505.10">
    <property type="entry name" value="SH2 domain"/>
    <property type="match status" value="1"/>
</dbReference>
<feature type="compositionally biased region" description="Polar residues" evidence="3">
    <location>
        <begin position="210"/>
        <end position="231"/>
    </location>
</feature>
<feature type="region of interest" description="Disordered" evidence="3">
    <location>
        <begin position="182"/>
        <end position="262"/>
    </location>
</feature>
<feature type="region of interest" description="Disordered" evidence="3">
    <location>
        <begin position="75"/>
        <end position="111"/>
    </location>
</feature>
<dbReference type="FunFam" id="3.30.505.10:FF:000005">
    <property type="entry name" value="SHC-transforming protein 1 isoform 3"/>
    <property type="match status" value="1"/>
</dbReference>
<feature type="region of interest" description="Disordered" evidence="3">
    <location>
        <begin position="535"/>
        <end position="602"/>
    </location>
</feature>
<dbReference type="AlphaFoldDB" id="A0A8S1C390"/>
<dbReference type="InterPro" id="IPR000980">
    <property type="entry name" value="SH2"/>
</dbReference>
<dbReference type="Pfam" id="PF00017">
    <property type="entry name" value="SH2"/>
    <property type="match status" value="1"/>
</dbReference>
<dbReference type="Pfam" id="PF00640">
    <property type="entry name" value="PID"/>
    <property type="match status" value="1"/>
</dbReference>
<dbReference type="CDD" id="cd01209">
    <property type="entry name" value="PTB_Shc"/>
    <property type="match status" value="1"/>
</dbReference>
<keyword evidence="1 2" id="KW-0727">SH2 domain</keyword>
<dbReference type="PANTHER" id="PTHR10337:SF11">
    <property type="entry name" value="DSHC PROTEIN"/>
    <property type="match status" value="1"/>
</dbReference>
<keyword evidence="7" id="KW-1185">Reference proteome</keyword>
<feature type="region of interest" description="Disordered" evidence="3">
    <location>
        <begin position="23"/>
        <end position="63"/>
    </location>
</feature>
<evidence type="ECO:0000313" key="6">
    <source>
        <dbReference type="EMBL" id="CAB3363562.1"/>
    </source>
</evidence>
<dbReference type="GO" id="GO:0005886">
    <property type="term" value="C:plasma membrane"/>
    <property type="evidence" value="ECO:0007669"/>
    <property type="project" value="TreeGrafter"/>
</dbReference>
<evidence type="ECO:0000259" key="4">
    <source>
        <dbReference type="PROSITE" id="PS01179"/>
    </source>
</evidence>
<proteinExistence type="predicted"/>
<dbReference type="InterPro" id="IPR006019">
    <property type="entry name" value="PID_Shc-like"/>
</dbReference>
<dbReference type="OrthoDB" id="8185822at2759"/>
<dbReference type="PANTHER" id="PTHR10337">
    <property type="entry name" value="SHC TRANSFORMING PROTEIN"/>
    <property type="match status" value="1"/>
</dbReference>
<dbReference type="PROSITE" id="PS01179">
    <property type="entry name" value="PID"/>
    <property type="match status" value="1"/>
</dbReference>
<dbReference type="PROSITE" id="PS50001">
    <property type="entry name" value="SH2"/>
    <property type="match status" value="1"/>
</dbReference>
<comment type="caution">
    <text evidence="6">The sequence shown here is derived from an EMBL/GenBank/DDBJ whole genome shotgun (WGS) entry which is preliminary data.</text>
</comment>
<reference evidence="6 7" key="1">
    <citation type="submission" date="2020-04" db="EMBL/GenBank/DDBJ databases">
        <authorList>
            <person name="Alioto T."/>
            <person name="Alioto T."/>
            <person name="Gomez Garrido J."/>
        </authorList>
    </citation>
    <scope>NUCLEOTIDE SEQUENCE [LARGE SCALE GENOMIC DNA]</scope>
</reference>
<evidence type="ECO:0000313" key="7">
    <source>
        <dbReference type="Proteomes" id="UP000494165"/>
    </source>
</evidence>
<sequence length="765" mass="83294">MSAELGKMLKCLTHRTYRSLQEDNYTPVNHAIKSEEPIKKGGSKSHSEPASTLGSPQRSGGLHGLKTAIGLRLRGLRADPKQQRPSDECASCGGGASDSSSSAAPQPASAPRYTRLPTAAAATKSRVASALQLLRRHRGAAKLLRERSKSDNSLQRLSVVHGATSRSDHALQRLLVRNGSEQHVFLPPDSPPQLPARDKKPARRSRSLERTSNFRVYPINSGSAVTSNGSRSLERNHKFRIGKSSPQPPQPQQPAPVSSSSACSARHAFPHCASCPLAAHNQEVFKAFSGSTVLLLQRPPPSMAAPPPPEPHRGGLVSRPDNGWLHSENKLAREGISYLVKYVGCLEVKTSMKSLDFETRSMIAKECINRVCEAACLKTVDKKRKVERRVSRVLADHPNMNHAGANVTLSISSKGLQLTVLDTGQLIAQHDMPNISFASGGDPDTLDFMAYVAKDANQWRACMVLECGGGMAQDVITTVGQAFEIRFKEYLRKTPNPPTATKMPIAMPTQPCVGMAMRQPKQMSLELESPATSDLEYYNDLPGKVPPDVGPPPVPPLPQYHAPSLPPPLQQQPSHGIPPPPPPPPPSENAPHPPRGSTSSNLIDLHSELSPVHKKSWEHDYVNHDVADKLDNGNDVFDMQPFSTTLTAGATSLALQRQQLEREPWFHGPISRKEAESILKNDGDFLVRESQGSPGQYVLTGLQGGVKKHLLLVDPEGVVRTKDKMFESVSHLINYHSEKNMPIISAESAIVLRRPVPRDGPLKSL</sequence>
<feature type="compositionally biased region" description="Pro residues" evidence="3">
    <location>
        <begin position="544"/>
        <end position="594"/>
    </location>
</feature>
<dbReference type="EMBL" id="CADEPI010000012">
    <property type="protein sequence ID" value="CAB3363562.1"/>
    <property type="molecule type" value="Genomic_DNA"/>
</dbReference>
<dbReference type="PRINTS" id="PR00401">
    <property type="entry name" value="SH2DOMAIN"/>
</dbReference>
<gene>
    <name evidence="6" type="ORF">CLODIP_2_CD02168</name>
</gene>
<accession>A0A8S1C390</accession>
<dbReference type="GO" id="GO:0030971">
    <property type="term" value="F:receptor tyrosine kinase binding"/>
    <property type="evidence" value="ECO:0007669"/>
    <property type="project" value="TreeGrafter"/>
</dbReference>
<dbReference type="SMART" id="SM00252">
    <property type="entry name" value="SH2"/>
    <property type="match status" value="1"/>
</dbReference>
<feature type="region of interest" description="Disordered" evidence="3">
    <location>
        <begin position="144"/>
        <end position="166"/>
    </location>
</feature>
<dbReference type="SUPFAM" id="SSF50729">
    <property type="entry name" value="PH domain-like"/>
    <property type="match status" value="1"/>
</dbReference>
<protein>
    <recommendedName>
        <fullName evidence="8">SHC-transforming protein 1</fullName>
    </recommendedName>
</protein>
<feature type="domain" description="SH2" evidence="5">
    <location>
        <begin position="665"/>
        <end position="756"/>
    </location>
</feature>
<evidence type="ECO:0000256" key="2">
    <source>
        <dbReference type="PROSITE-ProRule" id="PRU00191"/>
    </source>
</evidence>
<dbReference type="FunFam" id="2.30.29.30:FF:000377">
    <property type="entry name" value="Shc transforming protein"/>
    <property type="match status" value="1"/>
</dbReference>
<evidence type="ECO:0000256" key="1">
    <source>
        <dbReference type="ARBA" id="ARBA00022999"/>
    </source>
</evidence>
<dbReference type="GO" id="GO:0007169">
    <property type="term" value="P:cell surface receptor protein tyrosine kinase signaling pathway"/>
    <property type="evidence" value="ECO:0007669"/>
    <property type="project" value="TreeGrafter"/>
</dbReference>
<feature type="compositionally biased region" description="Low complexity" evidence="3">
    <location>
        <begin position="97"/>
        <end position="111"/>
    </location>
</feature>
<dbReference type="CDD" id="cd09925">
    <property type="entry name" value="SH2_SHC"/>
    <property type="match status" value="1"/>
</dbReference>
<feature type="compositionally biased region" description="Polar residues" evidence="3">
    <location>
        <begin position="48"/>
        <end position="58"/>
    </location>
</feature>
<dbReference type="SUPFAM" id="SSF55550">
    <property type="entry name" value="SH2 domain"/>
    <property type="match status" value="1"/>
</dbReference>
<dbReference type="InterPro" id="IPR006020">
    <property type="entry name" value="PTB/PI_dom"/>
</dbReference>
<evidence type="ECO:0000259" key="5">
    <source>
        <dbReference type="PROSITE" id="PS50001"/>
    </source>
</evidence>
<name>A0A8S1C390_9INSE</name>
<dbReference type="Proteomes" id="UP000494165">
    <property type="component" value="Unassembled WGS sequence"/>
</dbReference>
<dbReference type="PRINTS" id="PR00629">
    <property type="entry name" value="SHCPIDOMAIN"/>
</dbReference>
<evidence type="ECO:0000256" key="3">
    <source>
        <dbReference type="SAM" id="MobiDB-lite"/>
    </source>
</evidence>
<evidence type="ECO:0008006" key="8">
    <source>
        <dbReference type="Google" id="ProtNLM"/>
    </source>
</evidence>
<dbReference type="InterPro" id="IPR036860">
    <property type="entry name" value="SH2_dom_sf"/>
</dbReference>
<dbReference type="Gene3D" id="2.30.29.30">
    <property type="entry name" value="Pleckstrin-homology domain (PH domain)/Phosphotyrosine-binding domain (PTB)"/>
    <property type="match status" value="1"/>
</dbReference>
<dbReference type="SMART" id="SM00462">
    <property type="entry name" value="PTB"/>
    <property type="match status" value="1"/>
</dbReference>
<feature type="domain" description="PID" evidence="4">
    <location>
        <begin position="335"/>
        <end position="495"/>
    </location>
</feature>
<dbReference type="InterPro" id="IPR011993">
    <property type="entry name" value="PH-like_dom_sf"/>
</dbReference>